<dbReference type="PANTHER" id="PTHR30349">
    <property type="entry name" value="PHAGE INTEGRASE-RELATED"/>
    <property type="match status" value="1"/>
</dbReference>
<feature type="region of interest" description="Disordered" evidence="4">
    <location>
        <begin position="413"/>
        <end position="449"/>
    </location>
</feature>
<feature type="compositionally biased region" description="Polar residues" evidence="4">
    <location>
        <begin position="416"/>
        <end position="428"/>
    </location>
</feature>
<dbReference type="STRING" id="1206085.SAMN05443575_1347"/>
<dbReference type="CDD" id="cd01189">
    <property type="entry name" value="INT_ICEBs1_C_like"/>
    <property type="match status" value="1"/>
</dbReference>
<dbReference type="Gene3D" id="1.10.443.10">
    <property type="entry name" value="Intergrase catalytic core"/>
    <property type="match status" value="1"/>
</dbReference>
<dbReference type="InterPro" id="IPR011010">
    <property type="entry name" value="DNA_brk_join_enz"/>
</dbReference>
<reference evidence="7 8" key="1">
    <citation type="submission" date="2016-11" db="EMBL/GenBank/DDBJ databases">
        <authorList>
            <person name="Jaros S."/>
            <person name="Januszkiewicz K."/>
            <person name="Wedrychowicz H."/>
        </authorList>
    </citation>
    <scope>NUCLEOTIDE SEQUENCE [LARGE SCALE GENOMIC DNA]</scope>
    <source>
        <strain evidence="7 8">DSM 45627</strain>
    </source>
</reference>
<dbReference type="PANTHER" id="PTHR30349:SF91">
    <property type="entry name" value="INTA PROTEIN"/>
    <property type="match status" value="1"/>
</dbReference>
<dbReference type="InterPro" id="IPR013762">
    <property type="entry name" value="Integrase-like_cat_sf"/>
</dbReference>
<dbReference type="InterPro" id="IPR050090">
    <property type="entry name" value="Tyrosine_recombinase_XerCD"/>
</dbReference>
<dbReference type="Gene3D" id="1.10.150.130">
    <property type="match status" value="1"/>
</dbReference>
<evidence type="ECO:0000313" key="7">
    <source>
        <dbReference type="EMBL" id="SHG09244.1"/>
    </source>
</evidence>
<evidence type="ECO:0000256" key="2">
    <source>
        <dbReference type="ARBA" id="ARBA00023172"/>
    </source>
</evidence>
<dbReference type="PROSITE" id="PS51900">
    <property type="entry name" value="CB"/>
    <property type="match status" value="1"/>
</dbReference>
<dbReference type="GO" id="GO:0006310">
    <property type="term" value="P:DNA recombination"/>
    <property type="evidence" value="ECO:0007669"/>
    <property type="project" value="UniProtKB-KW"/>
</dbReference>
<keyword evidence="8" id="KW-1185">Reference proteome</keyword>
<evidence type="ECO:0000259" key="6">
    <source>
        <dbReference type="PROSITE" id="PS51900"/>
    </source>
</evidence>
<evidence type="ECO:0000256" key="1">
    <source>
        <dbReference type="ARBA" id="ARBA00023125"/>
    </source>
</evidence>
<dbReference type="InterPro" id="IPR010998">
    <property type="entry name" value="Integrase_recombinase_N"/>
</dbReference>
<evidence type="ECO:0000259" key="5">
    <source>
        <dbReference type="PROSITE" id="PS51898"/>
    </source>
</evidence>
<dbReference type="SUPFAM" id="SSF56349">
    <property type="entry name" value="DNA breaking-rejoining enzymes"/>
    <property type="match status" value="1"/>
</dbReference>
<protein>
    <submittedName>
        <fullName evidence="7">Site-specific recombinase XerD</fullName>
    </submittedName>
</protein>
<keyword evidence="1 3" id="KW-0238">DNA-binding</keyword>
<evidence type="ECO:0000313" key="8">
    <source>
        <dbReference type="Proteomes" id="UP000186132"/>
    </source>
</evidence>
<dbReference type="EMBL" id="FQVU01000002">
    <property type="protein sequence ID" value="SHG09244.1"/>
    <property type="molecule type" value="Genomic_DNA"/>
</dbReference>
<dbReference type="InterPro" id="IPR044068">
    <property type="entry name" value="CB"/>
</dbReference>
<gene>
    <name evidence="7" type="ORF">SAMN05443575_1347</name>
</gene>
<dbReference type="Proteomes" id="UP000186132">
    <property type="component" value="Unassembled WGS sequence"/>
</dbReference>
<keyword evidence="2" id="KW-0233">DNA recombination</keyword>
<accession>A0A1M5GZY0</accession>
<name>A0A1M5GZY0_9ACTN</name>
<evidence type="ECO:0000256" key="3">
    <source>
        <dbReference type="PROSITE-ProRule" id="PRU01248"/>
    </source>
</evidence>
<dbReference type="GO" id="GO:0003677">
    <property type="term" value="F:DNA binding"/>
    <property type="evidence" value="ECO:0007669"/>
    <property type="project" value="UniProtKB-UniRule"/>
</dbReference>
<dbReference type="Pfam" id="PF00589">
    <property type="entry name" value="Phage_integrase"/>
    <property type="match status" value="1"/>
</dbReference>
<dbReference type="PROSITE" id="PS51898">
    <property type="entry name" value="TYR_RECOMBINASE"/>
    <property type="match status" value="1"/>
</dbReference>
<dbReference type="Pfam" id="PF14657">
    <property type="entry name" value="Arm-DNA-bind_4"/>
    <property type="match status" value="1"/>
</dbReference>
<sequence length="462" mass="50024">MKGSVTKRCPCPVQRNARGERIACKIKHGSWTYVADAGRDPATGRRRQLRGSGYATKGEAEAALAEHVDSVRKGTATHDERQTVAAYLRGWLEQREANGLRPTTLQSYRQHVEQLFVPQIGHLRLRDLRPGHVEAMFREIAKPQPGRRPRGPASIARIHATLRSALGAAVKRRLISFNHAVGIDLPKAQRPRVQPWQPAELGRFLDFAAADPLGALFETMAGTGLRRGEAAGLRWVDVDLEAGVAIVHQQVVAIDDGKPCPHCGGRHREASFGRPKTRSGEDRVVDLDSGVIGVLMAHRLTQDAQRAAWGEAYLDHGLVFAREDGTPWPPVRLTKRFNELVRAAGLPKVSLHALRHGQASLMLAAGVPMAVVSKRLGHSTISLTSDTYSHLLEGVGRDAAERAAALVPRALRDHSVTTPAPETTQAPRQSDGGPGIAGVDGAASGNRTPDNLITSEVLCRLS</sequence>
<evidence type="ECO:0000256" key="4">
    <source>
        <dbReference type="SAM" id="MobiDB-lite"/>
    </source>
</evidence>
<dbReference type="InterPro" id="IPR028259">
    <property type="entry name" value="AP2-like_int_N"/>
</dbReference>
<dbReference type="GO" id="GO:0015074">
    <property type="term" value="P:DNA integration"/>
    <property type="evidence" value="ECO:0007669"/>
    <property type="project" value="UniProtKB-KW"/>
</dbReference>
<dbReference type="AlphaFoldDB" id="A0A1M5GZY0"/>
<organism evidence="7 8">
    <name type="scientific">Jatrophihabitans endophyticus</name>
    <dbReference type="NCBI Taxonomy" id="1206085"/>
    <lineage>
        <taxon>Bacteria</taxon>
        <taxon>Bacillati</taxon>
        <taxon>Actinomycetota</taxon>
        <taxon>Actinomycetes</taxon>
        <taxon>Jatrophihabitantales</taxon>
        <taxon>Jatrophihabitantaceae</taxon>
        <taxon>Jatrophihabitans</taxon>
    </lineage>
</organism>
<dbReference type="InterPro" id="IPR002104">
    <property type="entry name" value="Integrase_catalytic"/>
</dbReference>
<feature type="domain" description="Tyr recombinase" evidence="5">
    <location>
        <begin position="191"/>
        <end position="401"/>
    </location>
</feature>
<feature type="domain" description="Core-binding (CB)" evidence="6">
    <location>
        <begin position="82"/>
        <end position="170"/>
    </location>
</feature>
<proteinExistence type="predicted"/>